<keyword evidence="1" id="KW-0802">TPR repeat</keyword>
<dbReference type="OrthoDB" id="9788822at2"/>
<feature type="region of interest" description="Disordered" evidence="2">
    <location>
        <begin position="593"/>
        <end position="622"/>
    </location>
</feature>
<gene>
    <name evidence="3" type="ORF">clem_05295</name>
</gene>
<dbReference type="Proteomes" id="UP000201728">
    <property type="component" value="Chromosome"/>
</dbReference>
<proteinExistence type="predicted"/>
<dbReference type="PROSITE" id="PS50005">
    <property type="entry name" value="TPR"/>
    <property type="match status" value="1"/>
</dbReference>
<dbReference type="InterPro" id="IPR011990">
    <property type="entry name" value="TPR-like_helical_dom_sf"/>
</dbReference>
<dbReference type="RefSeq" id="WP_094090657.1">
    <property type="nucleotide sequence ID" value="NZ_CP016397.1"/>
</dbReference>
<evidence type="ECO:0000313" key="4">
    <source>
        <dbReference type="Proteomes" id="UP000201728"/>
    </source>
</evidence>
<name>A0A222P1G5_9GAMM</name>
<evidence type="ECO:0000313" key="3">
    <source>
        <dbReference type="EMBL" id="ASQ45615.1"/>
    </source>
</evidence>
<feature type="compositionally biased region" description="Basic and acidic residues" evidence="2">
    <location>
        <begin position="609"/>
        <end position="620"/>
    </location>
</feature>
<dbReference type="SMART" id="SM00028">
    <property type="entry name" value="TPR"/>
    <property type="match status" value="4"/>
</dbReference>
<accession>A0A222P1G5</accession>
<organism evidence="3 4">
    <name type="scientific">Legionella clemsonensis</name>
    <dbReference type="NCBI Taxonomy" id="1867846"/>
    <lineage>
        <taxon>Bacteria</taxon>
        <taxon>Pseudomonadati</taxon>
        <taxon>Pseudomonadota</taxon>
        <taxon>Gammaproteobacteria</taxon>
        <taxon>Legionellales</taxon>
        <taxon>Legionellaceae</taxon>
        <taxon>Legionella</taxon>
    </lineage>
</organism>
<dbReference type="SUPFAM" id="SSF48403">
    <property type="entry name" value="Ankyrin repeat"/>
    <property type="match status" value="1"/>
</dbReference>
<feature type="region of interest" description="Disordered" evidence="2">
    <location>
        <begin position="1264"/>
        <end position="1284"/>
    </location>
</feature>
<evidence type="ECO:0000256" key="1">
    <source>
        <dbReference type="PROSITE-ProRule" id="PRU00339"/>
    </source>
</evidence>
<dbReference type="SUPFAM" id="SSF48452">
    <property type="entry name" value="TPR-like"/>
    <property type="match status" value="2"/>
</dbReference>
<dbReference type="Gene3D" id="1.25.40.20">
    <property type="entry name" value="Ankyrin repeat-containing domain"/>
    <property type="match status" value="1"/>
</dbReference>
<protein>
    <submittedName>
        <fullName evidence="3">Tetratricopeptide repeat protein</fullName>
    </submittedName>
</protein>
<dbReference type="KEGG" id="lcd:clem_05295"/>
<keyword evidence="4" id="KW-1185">Reference proteome</keyword>
<feature type="repeat" description="TPR" evidence="1">
    <location>
        <begin position="748"/>
        <end position="781"/>
    </location>
</feature>
<dbReference type="EMBL" id="CP016397">
    <property type="protein sequence ID" value="ASQ45615.1"/>
    <property type="molecule type" value="Genomic_DNA"/>
</dbReference>
<dbReference type="Gene3D" id="1.25.40.10">
    <property type="entry name" value="Tetratricopeptide repeat domain"/>
    <property type="match status" value="2"/>
</dbReference>
<dbReference type="InterPro" id="IPR036770">
    <property type="entry name" value="Ankyrin_rpt-contain_sf"/>
</dbReference>
<evidence type="ECO:0000256" key="2">
    <source>
        <dbReference type="SAM" id="MobiDB-lite"/>
    </source>
</evidence>
<reference evidence="4" key="1">
    <citation type="submission" date="2016-07" db="EMBL/GenBank/DDBJ databases">
        <authorList>
            <person name="Florea S."/>
            <person name="Webb J.S."/>
            <person name="Jaromczyk J."/>
            <person name="Schardl C.L."/>
        </authorList>
    </citation>
    <scope>NUCLEOTIDE SEQUENCE [LARGE SCALE GENOMIC DNA]</scope>
    <source>
        <strain evidence="4">CDC-D5610</strain>
    </source>
</reference>
<dbReference type="InterPro" id="IPR019734">
    <property type="entry name" value="TPR_rpt"/>
</dbReference>
<sequence length="1284" mass="146549">MPALDEIINALKNDELKKFEELISQLSSSEINFQFDPSQITLLHEATCYRSEYVSLLLQNGADPYIKDRQGKTPVDWAHARKNVQAITLLEKYISTKPNDKTVLQTGDSHTDNASILEKIKLDKQIDLNLLKRVIVEIDKALLSNQVTNELLSNFSTISLLVANLHFNDNNKGKEEYVRNKYGSIDRSNNARRRAKGLEIAHLTALGKIIEHAKKPVNTVLKTNLANILNALKTIQEKINFIIEIEENNPKKTQHEIEIQLANSPETTSFTSFVNHFYSMLILEELTFLISDNTLTQLNFKKREDRYYLGRVLSLVGELSKELRDFLNPEKESGLFSFFKKIRDRKIAHAFSVMSFEPTAENLKHYQLLVKLLTVNFAKQIEQIKMELNSALVLTQEPNQEVYYHIKNITPDLGKLTPKQKTECKKLIAAVFDGKTVEINEAIINSDVSDLSSEINKKATFSETKEETTKQSSEITINSLSKSLAIILIKLKKCHELAAKKDKKSLALLEKVNAESHTLIEAYHLAIGNRNELKLIPCNSTTSHFNETKSLKQLPSLQQVQDLIDKIKEGNVPDFIEKTPDDKSIEKIVKEDDQPSAEKLAKKPKPKPRLNETKSEKTPKEQLAQNIEKITKELDYLRHIMNHRDLTQTQKNFIAEFCLAKIGQAFKDWEENERDFLLNLAPTSFATSVDSTTKTRHKLMHSPFDRKKIPFLDRLFKQTLSMDVELSAMKKILTTKPENFNAEEETVVVSFIELGAAYVHLKNYGKAIEIYESAFKLHVREAIFIKKEFSVKEVANLALILFALATTYSEAASDTDFTHDSPLLLQNYCNLSMYHLRIYIELCKKLVEAFAEKYPDLNNIVQHNLACAYEIIGDLCVRLNLTEEAKFNYQKAIRSAASLTTAAEEKRRYLYKLCFAEFRKAMTNLNQSDLKQAEVVKNTAQIIESNFSKFPLLTACLWDIKECYEASETFSSDFSPYLYLLVLLIETMLYQQSHCMNFSYAKSLFKLIKEKSSSFFSSADLLLVKRINDLDKLISELAPVFDALEEKFKGSKNLAYLDFKKEQLRNLIIFYTEFGLDLDSLQKRLANSPNVTSLIAFRVAMGLTHANNASFAIKQYEEALTLIDNQSEQYKEEIAEFTAYVSAILGDAYHEKKEHEKALGSYTIALKIYWEKPNSKAIDIVFHLLDVYKKLYPANYASRIEIVAKLTKESFSKKKPDDPTVAILDSILLSVALEKKNSTLQSDVRKTGLSPNMVKNSIRQIIWQPAPPPQDAKDSLPKTLGNGK</sequence>